<keyword evidence="1" id="KW-0175">Coiled coil</keyword>
<accession>X6PEV5</accession>
<dbReference type="Proteomes" id="UP000023152">
    <property type="component" value="Unassembled WGS sequence"/>
</dbReference>
<protein>
    <submittedName>
        <fullName evidence="2">Uncharacterized protein</fullName>
    </submittedName>
</protein>
<reference evidence="2 3" key="1">
    <citation type="journal article" date="2013" name="Curr. Biol.">
        <title>The Genome of the Foraminiferan Reticulomyxa filosa.</title>
        <authorList>
            <person name="Glockner G."/>
            <person name="Hulsmann N."/>
            <person name="Schleicher M."/>
            <person name="Noegel A.A."/>
            <person name="Eichinger L."/>
            <person name="Gallinger C."/>
            <person name="Pawlowski J."/>
            <person name="Sierra R."/>
            <person name="Euteneuer U."/>
            <person name="Pillet L."/>
            <person name="Moustafa A."/>
            <person name="Platzer M."/>
            <person name="Groth M."/>
            <person name="Szafranski K."/>
            <person name="Schliwa M."/>
        </authorList>
    </citation>
    <scope>NUCLEOTIDE SEQUENCE [LARGE SCALE GENOMIC DNA]</scope>
</reference>
<proteinExistence type="predicted"/>
<dbReference type="EMBL" id="ASPP01000450">
    <property type="protein sequence ID" value="ETO36638.1"/>
    <property type="molecule type" value="Genomic_DNA"/>
</dbReference>
<sequence>YFCFLFLRRERTKQKAECANMGETNQITTKRSDLERIQTQYHALCQGLEEREVVYETDYKAWVSIHTSLTNHIKALTDLLKQQKESYERVVMKQNECLDKLQVEHNAIVKAKEAQEREIALLKQQQEEQEQKKEKQLRSEKEEKKQYELELVAIKEKLKLTEEILGTANIAALRSYFDEIKNQVKQREDKWDDIYAQTRSSLETVLAHVNDPSSFDLLTPEQIKLAIQNQRDIIDS</sequence>
<evidence type="ECO:0000313" key="2">
    <source>
        <dbReference type="EMBL" id="ETO36638.1"/>
    </source>
</evidence>
<feature type="non-terminal residue" evidence="2">
    <location>
        <position position="1"/>
    </location>
</feature>
<name>X6PEV5_RETFI</name>
<feature type="coiled-coil region" evidence="1">
    <location>
        <begin position="98"/>
        <end position="164"/>
    </location>
</feature>
<keyword evidence="3" id="KW-1185">Reference proteome</keyword>
<gene>
    <name evidence="2" type="ORF">RFI_00424</name>
</gene>
<evidence type="ECO:0000313" key="3">
    <source>
        <dbReference type="Proteomes" id="UP000023152"/>
    </source>
</evidence>
<organism evidence="2 3">
    <name type="scientific">Reticulomyxa filosa</name>
    <dbReference type="NCBI Taxonomy" id="46433"/>
    <lineage>
        <taxon>Eukaryota</taxon>
        <taxon>Sar</taxon>
        <taxon>Rhizaria</taxon>
        <taxon>Retaria</taxon>
        <taxon>Foraminifera</taxon>
        <taxon>Monothalamids</taxon>
        <taxon>Reticulomyxidae</taxon>
        <taxon>Reticulomyxa</taxon>
    </lineage>
</organism>
<dbReference type="AlphaFoldDB" id="X6PEV5"/>
<comment type="caution">
    <text evidence="2">The sequence shown here is derived from an EMBL/GenBank/DDBJ whole genome shotgun (WGS) entry which is preliminary data.</text>
</comment>
<evidence type="ECO:0000256" key="1">
    <source>
        <dbReference type="SAM" id="Coils"/>
    </source>
</evidence>